<evidence type="ECO:0000259" key="7">
    <source>
        <dbReference type="PROSITE" id="PS51471"/>
    </source>
</evidence>
<evidence type="ECO:0000256" key="4">
    <source>
        <dbReference type="ARBA" id="ARBA00023004"/>
    </source>
</evidence>
<dbReference type="InterPro" id="IPR044861">
    <property type="entry name" value="IPNS-like_FE2OG_OXY"/>
</dbReference>
<evidence type="ECO:0000313" key="8">
    <source>
        <dbReference type="EMBL" id="KAF5204351.1"/>
    </source>
</evidence>
<evidence type="ECO:0000256" key="6">
    <source>
        <dbReference type="RuleBase" id="RU003682"/>
    </source>
</evidence>
<dbReference type="PROSITE" id="PS51471">
    <property type="entry name" value="FE2OG_OXY"/>
    <property type="match status" value="1"/>
</dbReference>
<gene>
    <name evidence="8" type="ORF">FRX31_006062</name>
</gene>
<keyword evidence="3 6" id="KW-0560">Oxidoreductase</keyword>
<dbReference type="FunFam" id="2.60.120.330:FF:000003">
    <property type="entry name" value="Gibberellin 20 oxidase 2"/>
    <property type="match status" value="1"/>
</dbReference>
<protein>
    <submittedName>
        <fullName evidence="8">Gibberellin 20-oxidase protein</fullName>
    </submittedName>
</protein>
<dbReference type="GO" id="GO:0009685">
    <property type="term" value="P:gibberellin metabolic process"/>
    <property type="evidence" value="ECO:0007669"/>
    <property type="project" value="UniProtKB-ARBA"/>
</dbReference>
<dbReference type="InterPro" id="IPR005123">
    <property type="entry name" value="Oxoglu/Fe-dep_dioxygenase_dom"/>
</dbReference>
<comment type="catalytic activity">
    <reaction evidence="5">
        <text>gibberellin A12 + 2 2-oxoglutarate + 3 O2 + H(+) = gibberellin A9 + 2 succinate + 3 CO2 + 2 H2O</text>
        <dbReference type="Rhea" id="RHEA:60772"/>
        <dbReference type="ChEBI" id="CHEBI:15377"/>
        <dbReference type="ChEBI" id="CHEBI:15378"/>
        <dbReference type="ChEBI" id="CHEBI:15379"/>
        <dbReference type="ChEBI" id="CHEBI:16526"/>
        <dbReference type="ChEBI" id="CHEBI:16810"/>
        <dbReference type="ChEBI" id="CHEBI:30031"/>
        <dbReference type="ChEBI" id="CHEBI:58627"/>
        <dbReference type="ChEBI" id="CHEBI:73255"/>
    </reaction>
    <physiologicalReaction direction="left-to-right" evidence="5">
        <dbReference type="Rhea" id="RHEA:60773"/>
    </physiologicalReaction>
</comment>
<dbReference type="PANTHER" id="PTHR47990">
    <property type="entry name" value="2-OXOGLUTARATE (2OG) AND FE(II)-DEPENDENT OXYGENASE SUPERFAMILY PROTEIN-RELATED"/>
    <property type="match status" value="1"/>
</dbReference>
<evidence type="ECO:0000256" key="1">
    <source>
        <dbReference type="ARBA" id="ARBA00001961"/>
    </source>
</evidence>
<dbReference type="InterPro" id="IPR026992">
    <property type="entry name" value="DIOX_N"/>
</dbReference>
<feature type="domain" description="Fe2OG dioxygenase" evidence="7">
    <location>
        <begin position="165"/>
        <end position="265"/>
    </location>
</feature>
<accession>A0A7J6X3P5</accession>
<keyword evidence="4 6" id="KW-0408">Iron</keyword>
<keyword evidence="2 6" id="KW-0479">Metal-binding</keyword>
<evidence type="ECO:0000313" key="9">
    <source>
        <dbReference type="Proteomes" id="UP000554482"/>
    </source>
</evidence>
<dbReference type="InterPro" id="IPR027443">
    <property type="entry name" value="IPNS-like_sf"/>
</dbReference>
<keyword evidence="9" id="KW-1185">Reference proteome</keyword>
<evidence type="ECO:0000256" key="3">
    <source>
        <dbReference type="ARBA" id="ARBA00023002"/>
    </source>
</evidence>
<dbReference type="AlphaFoldDB" id="A0A7J6X3P5"/>
<dbReference type="GO" id="GO:0046872">
    <property type="term" value="F:metal ion binding"/>
    <property type="evidence" value="ECO:0007669"/>
    <property type="project" value="UniProtKB-KW"/>
</dbReference>
<dbReference type="Proteomes" id="UP000554482">
    <property type="component" value="Unassembled WGS sequence"/>
</dbReference>
<evidence type="ECO:0000256" key="5">
    <source>
        <dbReference type="ARBA" id="ARBA00050508"/>
    </source>
</evidence>
<proteinExistence type="inferred from homology"/>
<comment type="cofactor">
    <cofactor evidence="1">
        <name>L-ascorbate</name>
        <dbReference type="ChEBI" id="CHEBI:38290"/>
    </cofactor>
</comment>
<dbReference type="Gene3D" id="2.60.120.330">
    <property type="entry name" value="B-lactam Antibiotic, Isopenicillin N Synthase, Chain"/>
    <property type="match status" value="1"/>
</dbReference>
<comment type="caution">
    <text evidence="8">The sequence shown here is derived from an EMBL/GenBank/DDBJ whole genome shotgun (WGS) entry which is preliminary data.</text>
</comment>
<comment type="similarity">
    <text evidence="6">Belongs to the iron/ascorbate-dependent oxidoreductase family.</text>
</comment>
<organism evidence="8 9">
    <name type="scientific">Thalictrum thalictroides</name>
    <name type="common">Rue-anemone</name>
    <name type="synonym">Anemone thalictroides</name>
    <dbReference type="NCBI Taxonomy" id="46969"/>
    <lineage>
        <taxon>Eukaryota</taxon>
        <taxon>Viridiplantae</taxon>
        <taxon>Streptophyta</taxon>
        <taxon>Embryophyta</taxon>
        <taxon>Tracheophyta</taxon>
        <taxon>Spermatophyta</taxon>
        <taxon>Magnoliopsida</taxon>
        <taxon>Ranunculales</taxon>
        <taxon>Ranunculaceae</taxon>
        <taxon>Thalictroideae</taxon>
        <taxon>Thalictrum</taxon>
    </lineage>
</organism>
<dbReference type="Pfam" id="PF14226">
    <property type="entry name" value="DIOX_N"/>
    <property type="match status" value="1"/>
</dbReference>
<evidence type="ECO:0000256" key="2">
    <source>
        <dbReference type="ARBA" id="ARBA00022723"/>
    </source>
</evidence>
<reference evidence="8 9" key="1">
    <citation type="submission" date="2020-06" db="EMBL/GenBank/DDBJ databases">
        <title>Transcriptomic and genomic resources for Thalictrum thalictroides and T. hernandezii: Facilitating candidate gene discovery in an emerging model plant lineage.</title>
        <authorList>
            <person name="Arias T."/>
            <person name="Riano-Pachon D.M."/>
            <person name="Di Stilio V.S."/>
        </authorList>
    </citation>
    <scope>NUCLEOTIDE SEQUENCE [LARGE SCALE GENOMIC DNA]</scope>
    <source>
        <strain evidence="9">cv. WT478/WT964</strain>
        <tissue evidence="8">Leaves</tissue>
    </source>
</reference>
<dbReference type="GO" id="GO:0016491">
    <property type="term" value="F:oxidoreductase activity"/>
    <property type="evidence" value="ECO:0007669"/>
    <property type="project" value="UniProtKB-KW"/>
</dbReference>
<dbReference type="OrthoDB" id="288590at2759"/>
<dbReference type="EMBL" id="JABWDY010005542">
    <property type="protein sequence ID" value="KAF5204351.1"/>
    <property type="molecule type" value="Genomic_DNA"/>
</dbReference>
<name>A0A7J6X3P5_THATH</name>
<dbReference type="Pfam" id="PF03171">
    <property type="entry name" value="2OG-FeII_Oxy"/>
    <property type="match status" value="1"/>
</dbReference>
<feature type="non-terminal residue" evidence="8">
    <location>
        <position position="1"/>
    </location>
</feature>
<dbReference type="SUPFAM" id="SSF51197">
    <property type="entry name" value="Clavaminate synthase-like"/>
    <property type="match status" value="1"/>
</dbReference>
<sequence length="323" mass="36299">KDLVHAVESLNEPFVDLQGVLRGDNIEISKAAELVREACLKHGFFQVTNHGVDPRLLSAAYDHMDGFFKLPIDEKLKVSKKPGSLAGYSKAHATRFSSNLPWKETLSFGYHENDSNPVVLDYFQSALGKDFEQTGAMKELSLVIFELLAISLGVDRMYFRNFYEDSSSIGRCNYYPTCQDPSLTFGTGPHTDATSLTILYQDQVGGLEVFSQNKWKSVQPKPDALVINIGDTFQALSNGIYKSCLHRAVVNSTKERRSLAFFVSPNEDKVIKPPEDLLVDGNETRKYPDFTWSLLFEFTQKHYRADASTLQSFSNWLLSQPAA</sequence>
<dbReference type="InterPro" id="IPR050231">
    <property type="entry name" value="Iron_ascorbate_oxido_reductase"/>
</dbReference>